<feature type="transmembrane region" description="Helical" evidence="1">
    <location>
        <begin position="215"/>
        <end position="238"/>
    </location>
</feature>
<dbReference type="HOGENOM" id="CLU_064131_0_0_1"/>
<feature type="transmembrane region" description="Helical" evidence="1">
    <location>
        <begin position="57"/>
        <end position="75"/>
    </location>
</feature>
<dbReference type="STRING" id="870435.A0A0C3NFP4"/>
<evidence type="ECO:0000313" key="2">
    <source>
        <dbReference type="EMBL" id="KIN94313.1"/>
    </source>
</evidence>
<name>A0A0C3NFP4_PISTI</name>
<dbReference type="InParanoid" id="A0A0C3NFP4"/>
<organism evidence="2 3">
    <name type="scientific">Pisolithus tinctorius Marx 270</name>
    <dbReference type="NCBI Taxonomy" id="870435"/>
    <lineage>
        <taxon>Eukaryota</taxon>
        <taxon>Fungi</taxon>
        <taxon>Dikarya</taxon>
        <taxon>Basidiomycota</taxon>
        <taxon>Agaricomycotina</taxon>
        <taxon>Agaricomycetes</taxon>
        <taxon>Agaricomycetidae</taxon>
        <taxon>Boletales</taxon>
        <taxon>Sclerodermatineae</taxon>
        <taxon>Pisolithaceae</taxon>
        <taxon>Pisolithus</taxon>
    </lineage>
</organism>
<dbReference type="EMBL" id="KN832103">
    <property type="protein sequence ID" value="KIN94313.1"/>
    <property type="molecule type" value="Genomic_DNA"/>
</dbReference>
<feature type="transmembrane region" description="Helical" evidence="1">
    <location>
        <begin position="131"/>
        <end position="156"/>
    </location>
</feature>
<accession>A0A0C3NFP4</accession>
<feature type="transmembrane region" description="Helical" evidence="1">
    <location>
        <begin position="96"/>
        <end position="119"/>
    </location>
</feature>
<keyword evidence="1" id="KW-0812">Transmembrane</keyword>
<dbReference type="Proteomes" id="UP000054217">
    <property type="component" value="Unassembled WGS sequence"/>
</dbReference>
<gene>
    <name evidence="2" type="ORF">M404DRAFT_1008437</name>
</gene>
<evidence type="ECO:0000256" key="1">
    <source>
        <dbReference type="SAM" id="Phobius"/>
    </source>
</evidence>
<sequence>MSSVLSATGHPSQQSTLSYTRMVARVLLHAVNFWPHKPLPQDIITTHTSRQTPMLRTAVEILIGLLCLGIPFLFVDRARYRGHFDVEGIASTQGSAPLFVVGACTCLVSAIILSASVTLTSFLGLDGIARIGGLVAISCSVLRVGSAAVLHAAATACEGFVFLPRRSVLLFLPLAFLAYSVAGFITGVVVYSFRTATINFAHAGMPVVAVKFDEYARWIVVGVLGALTGVLIASVMVASR</sequence>
<evidence type="ECO:0000313" key="3">
    <source>
        <dbReference type="Proteomes" id="UP000054217"/>
    </source>
</evidence>
<keyword evidence="1" id="KW-0472">Membrane</keyword>
<keyword evidence="3" id="KW-1185">Reference proteome</keyword>
<reference evidence="3" key="2">
    <citation type="submission" date="2015-01" db="EMBL/GenBank/DDBJ databases">
        <title>Evolutionary Origins and Diversification of the Mycorrhizal Mutualists.</title>
        <authorList>
            <consortium name="DOE Joint Genome Institute"/>
            <consortium name="Mycorrhizal Genomics Consortium"/>
            <person name="Kohler A."/>
            <person name="Kuo A."/>
            <person name="Nagy L.G."/>
            <person name="Floudas D."/>
            <person name="Copeland A."/>
            <person name="Barry K.W."/>
            <person name="Cichocki N."/>
            <person name="Veneault-Fourrey C."/>
            <person name="LaButti K."/>
            <person name="Lindquist E.A."/>
            <person name="Lipzen A."/>
            <person name="Lundell T."/>
            <person name="Morin E."/>
            <person name="Murat C."/>
            <person name="Riley R."/>
            <person name="Ohm R."/>
            <person name="Sun H."/>
            <person name="Tunlid A."/>
            <person name="Henrissat B."/>
            <person name="Grigoriev I.V."/>
            <person name="Hibbett D.S."/>
            <person name="Martin F."/>
        </authorList>
    </citation>
    <scope>NUCLEOTIDE SEQUENCE [LARGE SCALE GENOMIC DNA]</scope>
    <source>
        <strain evidence="3">Marx 270</strain>
    </source>
</reference>
<dbReference type="AlphaFoldDB" id="A0A0C3NFP4"/>
<feature type="transmembrane region" description="Helical" evidence="1">
    <location>
        <begin position="168"/>
        <end position="193"/>
    </location>
</feature>
<keyword evidence="1" id="KW-1133">Transmembrane helix</keyword>
<proteinExistence type="predicted"/>
<protein>
    <submittedName>
        <fullName evidence="2">Uncharacterized protein</fullName>
    </submittedName>
</protein>
<dbReference type="OrthoDB" id="3245306at2759"/>
<reference evidence="2 3" key="1">
    <citation type="submission" date="2014-04" db="EMBL/GenBank/DDBJ databases">
        <authorList>
            <consortium name="DOE Joint Genome Institute"/>
            <person name="Kuo A."/>
            <person name="Kohler A."/>
            <person name="Costa M.D."/>
            <person name="Nagy L.G."/>
            <person name="Floudas D."/>
            <person name="Copeland A."/>
            <person name="Barry K.W."/>
            <person name="Cichocki N."/>
            <person name="Veneault-Fourrey C."/>
            <person name="LaButti K."/>
            <person name="Lindquist E.A."/>
            <person name="Lipzen A."/>
            <person name="Lundell T."/>
            <person name="Morin E."/>
            <person name="Murat C."/>
            <person name="Sun H."/>
            <person name="Tunlid A."/>
            <person name="Henrissat B."/>
            <person name="Grigoriev I.V."/>
            <person name="Hibbett D.S."/>
            <person name="Martin F."/>
            <person name="Nordberg H.P."/>
            <person name="Cantor M.N."/>
            <person name="Hua S.X."/>
        </authorList>
    </citation>
    <scope>NUCLEOTIDE SEQUENCE [LARGE SCALE GENOMIC DNA]</scope>
    <source>
        <strain evidence="2 3">Marx 270</strain>
    </source>
</reference>